<proteinExistence type="predicted"/>
<reference evidence="1 2" key="1">
    <citation type="submission" date="2016-10" db="EMBL/GenBank/DDBJ databases">
        <authorList>
            <person name="de Groot N.N."/>
        </authorList>
    </citation>
    <scope>NUCLEOTIDE SEQUENCE [LARGE SCALE GENOMIC DNA]</scope>
    <source>
        <strain evidence="1 2">LMG 27731</strain>
    </source>
</reference>
<dbReference type="Proteomes" id="UP000198844">
    <property type="component" value="Unassembled WGS sequence"/>
</dbReference>
<accession>A0A1I7ELW9</accession>
<sequence>MAGPCPSLTADKQATGLLPAIDCKRADENTTVFFTYCGSAPRIFHFPWHVLVARCHSS</sequence>
<protein>
    <submittedName>
        <fullName evidence="1">Uncharacterized protein</fullName>
    </submittedName>
</protein>
<name>A0A1I7ELW9_9BURK</name>
<evidence type="ECO:0000313" key="1">
    <source>
        <dbReference type="EMBL" id="SFU24902.1"/>
    </source>
</evidence>
<dbReference type="AlphaFoldDB" id="A0A1I7ELW9"/>
<gene>
    <name evidence="1" type="ORF">SAMN05192563_103098</name>
</gene>
<dbReference type="EMBL" id="FPBH01000030">
    <property type="protein sequence ID" value="SFU24902.1"/>
    <property type="molecule type" value="Genomic_DNA"/>
</dbReference>
<evidence type="ECO:0000313" key="2">
    <source>
        <dbReference type="Proteomes" id="UP000198844"/>
    </source>
</evidence>
<organism evidence="1 2">
    <name type="scientific">Paraburkholderia aspalathi</name>
    <dbReference type="NCBI Taxonomy" id="1324617"/>
    <lineage>
        <taxon>Bacteria</taxon>
        <taxon>Pseudomonadati</taxon>
        <taxon>Pseudomonadota</taxon>
        <taxon>Betaproteobacteria</taxon>
        <taxon>Burkholderiales</taxon>
        <taxon>Burkholderiaceae</taxon>
        <taxon>Paraburkholderia</taxon>
    </lineage>
</organism>